<feature type="non-terminal residue" evidence="1">
    <location>
        <position position="1"/>
    </location>
</feature>
<gene>
    <name evidence="1" type="ORF">L195_g062936</name>
</gene>
<evidence type="ECO:0000313" key="2">
    <source>
        <dbReference type="Proteomes" id="UP000236291"/>
    </source>
</evidence>
<organism evidence="1 2">
    <name type="scientific">Trifolium pratense</name>
    <name type="common">Red clover</name>
    <dbReference type="NCBI Taxonomy" id="57577"/>
    <lineage>
        <taxon>Eukaryota</taxon>
        <taxon>Viridiplantae</taxon>
        <taxon>Streptophyta</taxon>
        <taxon>Embryophyta</taxon>
        <taxon>Tracheophyta</taxon>
        <taxon>Spermatophyta</taxon>
        <taxon>Magnoliopsida</taxon>
        <taxon>eudicotyledons</taxon>
        <taxon>Gunneridae</taxon>
        <taxon>Pentapetalae</taxon>
        <taxon>rosids</taxon>
        <taxon>fabids</taxon>
        <taxon>Fabales</taxon>
        <taxon>Fabaceae</taxon>
        <taxon>Papilionoideae</taxon>
        <taxon>50 kb inversion clade</taxon>
        <taxon>NPAAA clade</taxon>
        <taxon>Hologalegina</taxon>
        <taxon>IRL clade</taxon>
        <taxon>Trifolieae</taxon>
        <taxon>Trifolium</taxon>
    </lineage>
</organism>
<dbReference type="EMBL" id="ASHM01190009">
    <property type="protein sequence ID" value="PNX66181.1"/>
    <property type="molecule type" value="Genomic_DNA"/>
</dbReference>
<dbReference type="Proteomes" id="UP000236291">
    <property type="component" value="Unassembled WGS sequence"/>
</dbReference>
<name>A0A2K3KIR2_TRIPR</name>
<protein>
    <submittedName>
        <fullName evidence="1">Uncharacterized protein</fullName>
    </submittedName>
</protein>
<sequence>IAVAVADVANAFIADAAARNAAVAA</sequence>
<comment type="caution">
    <text evidence="1">The sequence shown here is derived from an EMBL/GenBank/DDBJ whole genome shotgun (WGS) entry which is preliminary data.</text>
</comment>
<evidence type="ECO:0000313" key="1">
    <source>
        <dbReference type="EMBL" id="PNX66181.1"/>
    </source>
</evidence>
<reference evidence="1 2" key="2">
    <citation type="journal article" date="2017" name="Front. Plant Sci.">
        <title>Gene Classification and Mining of Molecular Markers Useful in Red Clover (Trifolium pratense) Breeding.</title>
        <authorList>
            <person name="Istvanek J."/>
            <person name="Dluhosova J."/>
            <person name="Dluhos P."/>
            <person name="Patkova L."/>
            <person name="Nedelnik J."/>
            <person name="Repkova J."/>
        </authorList>
    </citation>
    <scope>NUCLEOTIDE SEQUENCE [LARGE SCALE GENOMIC DNA]</scope>
    <source>
        <strain evidence="2">cv. Tatra</strain>
        <tissue evidence="1">Young leaves</tissue>
    </source>
</reference>
<accession>A0A2K3KIR2</accession>
<dbReference type="AlphaFoldDB" id="A0A2K3KIR2"/>
<proteinExistence type="predicted"/>
<reference evidence="1 2" key="1">
    <citation type="journal article" date="2014" name="Am. J. Bot.">
        <title>Genome assembly and annotation for red clover (Trifolium pratense; Fabaceae).</title>
        <authorList>
            <person name="Istvanek J."/>
            <person name="Jaros M."/>
            <person name="Krenek A."/>
            <person name="Repkova J."/>
        </authorList>
    </citation>
    <scope>NUCLEOTIDE SEQUENCE [LARGE SCALE GENOMIC DNA]</scope>
    <source>
        <strain evidence="2">cv. Tatra</strain>
        <tissue evidence="1">Young leaves</tissue>
    </source>
</reference>